<evidence type="ECO:0000313" key="2">
    <source>
        <dbReference type="EMBL" id="MPQ63082.1"/>
    </source>
</evidence>
<protein>
    <submittedName>
        <fullName evidence="2">FRG domain-containing protein</fullName>
    </submittedName>
</protein>
<dbReference type="InterPro" id="IPR014966">
    <property type="entry name" value="FRG-dom"/>
</dbReference>
<proteinExistence type="predicted"/>
<dbReference type="RefSeq" id="WP_152752640.1">
    <property type="nucleotide sequence ID" value="NZ_SPSE01000033.1"/>
</dbReference>
<dbReference type="EMBL" id="SPSF01000032">
    <property type="protein sequence ID" value="MPQ63082.1"/>
    <property type="molecule type" value="Genomic_DNA"/>
</dbReference>
<evidence type="ECO:0000259" key="1">
    <source>
        <dbReference type="SMART" id="SM00901"/>
    </source>
</evidence>
<dbReference type="Pfam" id="PF08867">
    <property type="entry name" value="FRG"/>
    <property type="match status" value="1"/>
</dbReference>
<dbReference type="AlphaFoldDB" id="A0A5N7IQ41"/>
<evidence type="ECO:0000313" key="3">
    <source>
        <dbReference type="Proteomes" id="UP000342249"/>
    </source>
</evidence>
<organism evidence="2 3">
    <name type="scientific">Clostridium estertheticum</name>
    <dbReference type="NCBI Taxonomy" id="238834"/>
    <lineage>
        <taxon>Bacteria</taxon>
        <taxon>Bacillati</taxon>
        <taxon>Bacillota</taxon>
        <taxon>Clostridia</taxon>
        <taxon>Eubacteriales</taxon>
        <taxon>Clostridiaceae</taxon>
        <taxon>Clostridium</taxon>
    </lineage>
</organism>
<comment type="caution">
    <text evidence="2">The sequence shown here is derived from an EMBL/GenBank/DDBJ whole genome shotgun (WGS) entry which is preliminary data.</text>
</comment>
<gene>
    <name evidence="2" type="ORF">E4V82_13290</name>
</gene>
<dbReference type="SMART" id="SM00901">
    <property type="entry name" value="FRG"/>
    <property type="match status" value="1"/>
</dbReference>
<dbReference type="Proteomes" id="UP000342249">
    <property type="component" value="Unassembled WGS sequence"/>
</dbReference>
<feature type="domain" description="FRG" evidence="1">
    <location>
        <begin position="23"/>
        <end position="125"/>
    </location>
</feature>
<reference evidence="2 3" key="1">
    <citation type="journal article" date="2019" name="Lett. Appl. Microbiol.">
        <title>A case of 'blown pack' spoilage of vacuum-packaged pork likely associated with Clostridium estertheticum in Canada.</title>
        <authorList>
            <person name="Zhang P."/>
            <person name="Ward P."/>
            <person name="McMullen L.M."/>
            <person name="Yang X."/>
        </authorList>
    </citation>
    <scope>NUCLEOTIDE SEQUENCE [LARGE SCALE GENOMIC DNA]</scope>
    <source>
        <strain evidence="2 3">MA19</strain>
    </source>
</reference>
<sequence>MSNLKEIDIYSLNEFITIIKNNKLNDSYFRGENNKYSSITSSLLRKDDAVLLKNNSFNFYEDAVNSYYEEIATNINEFDRSNFLAFSQHHGLPTNLIDLTTSPLIALYFACAKENYELGNIGYVHIINKEKTIDISELINKFLIAPSDTYNIIERFVRNDSTIIKKLISYLNNYFSTNGHAPFYFDVLNECNYLASTTGVIQVFLKELREALSNPNILADADIFHKLLFDNSKIGLIMGECDNLTGIYVNLLYEFFRVLSSFTFFKSEGLDIKFPNIPYFIYRTPYKFDRVRNQDGLFLYQLYYTYATEYEDTPNKIIKQEIKTDLTIVIKDQKNIMEELDFIGINRKSIYGDFDNIAKYISQKYF</sequence>
<name>A0A5N7IQ41_9CLOT</name>
<accession>A0A5N7IQ41</accession>